<feature type="region of interest" description="Disordered" evidence="1">
    <location>
        <begin position="1"/>
        <end position="41"/>
    </location>
</feature>
<gene>
    <name evidence="2" type="ORF">TNCT_696341</name>
</gene>
<organism evidence="2 3">
    <name type="scientific">Trichonephila clavata</name>
    <name type="common">Joro spider</name>
    <name type="synonym">Nephila clavata</name>
    <dbReference type="NCBI Taxonomy" id="2740835"/>
    <lineage>
        <taxon>Eukaryota</taxon>
        <taxon>Metazoa</taxon>
        <taxon>Ecdysozoa</taxon>
        <taxon>Arthropoda</taxon>
        <taxon>Chelicerata</taxon>
        <taxon>Arachnida</taxon>
        <taxon>Araneae</taxon>
        <taxon>Araneomorphae</taxon>
        <taxon>Entelegynae</taxon>
        <taxon>Araneoidea</taxon>
        <taxon>Nephilidae</taxon>
        <taxon>Trichonephila</taxon>
    </lineage>
</organism>
<keyword evidence="3" id="KW-1185">Reference proteome</keyword>
<name>A0A8X6FCL4_TRICU</name>
<accession>A0A8X6FCL4</accession>
<sequence length="77" mass="8657">MADGNVESKMLALKGIQRNSELRDNDPHTNPVIHSSTRDVPSKTCHAHDLSFLGDFGRCPRQSKRVKEEIPEKCMPV</sequence>
<dbReference type="AlphaFoldDB" id="A0A8X6FCL4"/>
<evidence type="ECO:0000256" key="1">
    <source>
        <dbReference type="SAM" id="MobiDB-lite"/>
    </source>
</evidence>
<dbReference type="Proteomes" id="UP000887116">
    <property type="component" value="Unassembled WGS sequence"/>
</dbReference>
<dbReference type="EMBL" id="BMAO01001918">
    <property type="protein sequence ID" value="GFQ76930.1"/>
    <property type="molecule type" value="Genomic_DNA"/>
</dbReference>
<comment type="caution">
    <text evidence="2">The sequence shown here is derived from an EMBL/GenBank/DDBJ whole genome shotgun (WGS) entry which is preliminary data.</text>
</comment>
<evidence type="ECO:0000313" key="2">
    <source>
        <dbReference type="EMBL" id="GFQ76930.1"/>
    </source>
</evidence>
<reference evidence="2" key="1">
    <citation type="submission" date="2020-07" db="EMBL/GenBank/DDBJ databases">
        <title>Multicomponent nature underlies the extraordinary mechanical properties of spider dragline silk.</title>
        <authorList>
            <person name="Kono N."/>
            <person name="Nakamura H."/>
            <person name="Mori M."/>
            <person name="Yoshida Y."/>
            <person name="Ohtoshi R."/>
            <person name="Malay A.D."/>
            <person name="Moran D.A.P."/>
            <person name="Tomita M."/>
            <person name="Numata K."/>
            <person name="Arakawa K."/>
        </authorList>
    </citation>
    <scope>NUCLEOTIDE SEQUENCE</scope>
</reference>
<evidence type="ECO:0000313" key="3">
    <source>
        <dbReference type="Proteomes" id="UP000887116"/>
    </source>
</evidence>
<protein>
    <submittedName>
        <fullName evidence="2">Uncharacterized protein</fullName>
    </submittedName>
</protein>
<proteinExistence type="predicted"/>